<evidence type="ECO:0000313" key="2">
    <source>
        <dbReference type="EMBL" id="MBW87071.1"/>
    </source>
</evidence>
<feature type="region of interest" description="Disordered" evidence="1">
    <location>
        <begin position="1"/>
        <end position="23"/>
    </location>
</feature>
<dbReference type="AlphaFoldDB" id="A0A2P2J0U6"/>
<organism evidence="2">
    <name type="scientific">Rhizophora mucronata</name>
    <name type="common">Asiatic mangrove</name>
    <dbReference type="NCBI Taxonomy" id="61149"/>
    <lineage>
        <taxon>Eukaryota</taxon>
        <taxon>Viridiplantae</taxon>
        <taxon>Streptophyta</taxon>
        <taxon>Embryophyta</taxon>
        <taxon>Tracheophyta</taxon>
        <taxon>Spermatophyta</taxon>
        <taxon>Magnoliopsida</taxon>
        <taxon>eudicotyledons</taxon>
        <taxon>Gunneridae</taxon>
        <taxon>Pentapetalae</taxon>
        <taxon>rosids</taxon>
        <taxon>fabids</taxon>
        <taxon>Malpighiales</taxon>
        <taxon>Rhizophoraceae</taxon>
        <taxon>Rhizophora</taxon>
    </lineage>
</organism>
<reference evidence="2" key="1">
    <citation type="submission" date="2018-02" db="EMBL/GenBank/DDBJ databases">
        <title>Rhizophora mucronata_Transcriptome.</title>
        <authorList>
            <person name="Meera S.P."/>
            <person name="Sreeshan A."/>
            <person name="Augustine A."/>
        </authorList>
    </citation>
    <scope>NUCLEOTIDE SEQUENCE</scope>
    <source>
        <tissue evidence="2">Leaf</tissue>
    </source>
</reference>
<accession>A0A2P2J0U6</accession>
<evidence type="ECO:0000256" key="1">
    <source>
        <dbReference type="SAM" id="MobiDB-lite"/>
    </source>
</evidence>
<name>A0A2P2J0U6_RHIMU</name>
<protein>
    <submittedName>
        <fullName evidence="2">Uncharacterized protein</fullName>
    </submittedName>
</protein>
<proteinExistence type="predicted"/>
<dbReference type="EMBL" id="GGEC01006588">
    <property type="protein sequence ID" value="MBW87071.1"/>
    <property type="molecule type" value="Transcribed_RNA"/>
</dbReference>
<sequence>MKPTLSLPPDATYDGTPSKSYGH</sequence>